<dbReference type="InterPro" id="IPR044855">
    <property type="entry name" value="CoA-Trfase_III_dom3_sf"/>
</dbReference>
<dbReference type="Gene3D" id="3.30.1540.10">
    <property type="entry name" value="formyl-coa transferase, domain 3"/>
    <property type="match status" value="1"/>
</dbReference>
<dbReference type="Pfam" id="PF02515">
    <property type="entry name" value="CoA_transf_3"/>
    <property type="match status" value="1"/>
</dbReference>
<dbReference type="EMBL" id="CAFBLM010000011">
    <property type="protein sequence ID" value="CAB4863798.1"/>
    <property type="molecule type" value="Genomic_DNA"/>
</dbReference>
<dbReference type="PANTHER" id="PTHR48207">
    <property type="entry name" value="SUCCINATE--HYDROXYMETHYLGLUTARATE COA-TRANSFERASE"/>
    <property type="match status" value="1"/>
</dbReference>
<evidence type="ECO:0000313" key="2">
    <source>
        <dbReference type="EMBL" id="CAB4863798.1"/>
    </source>
</evidence>
<dbReference type="InterPro" id="IPR050483">
    <property type="entry name" value="CoA-transferase_III_domain"/>
</dbReference>
<evidence type="ECO:0000256" key="1">
    <source>
        <dbReference type="ARBA" id="ARBA00022679"/>
    </source>
</evidence>
<reference evidence="2" key="1">
    <citation type="submission" date="2020-05" db="EMBL/GenBank/DDBJ databases">
        <authorList>
            <person name="Chiriac C."/>
            <person name="Salcher M."/>
            <person name="Ghai R."/>
            <person name="Kavagutti S V."/>
        </authorList>
    </citation>
    <scope>NUCLEOTIDE SEQUENCE</scope>
</reference>
<dbReference type="Gene3D" id="3.40.50.10540">
    <property type="entry name" value="Crotonobetainyl-coa:carnitine coa-transferase, domain 1"/>
    <property type="match status" value="1"/>
</dbReference>
<organism evidence="2">
    <name type="scientific">freshwater metagenome</name>
    <dbReference type="NCBI Taxonomy" id="449393"/>
    <lineage>
        <taxon>unclassified sequences</taxon>
        <taxon>metagenomes</taxon>
        <taxon>ecological metagenomes</taxon>
    </lineage>
</organism>
<accession>A0A6J7D3X5</accession>
<protein>
    <submittedName>
        <fullName evidence="2">Unannotated protein</fullName>
    </submittedName>
</protein>
<dbReference type="GO" id="GO:0008410">
    <property type="term" value="F:CoA-transferase activity"/>
    <property type="evidence" value="ECO:0007669"/>
    <property type="project" value="TreeGrafter"/>
</dbReference>
<dbReference type="InterPro" id="IPR023606">
    <property type="entry name" value="CoA-Trfase_III_dom_1_sf"/>
</dbReference>
<sequence length="398" mass="43618">MTHPGPLSDLRVVEMGQLLAGPFAGQLFADFGAELIKLEPPNQGDPLRVWGKERTNGKVLWWSVLGRNKKSVTCNLREPAGQQIARDILATSDVLIENFRSGTLERWGMSPEQLWEINPRLVILRVSGFGQSGPMQFEAGYGAVGEAMGGLRYVTGDPDRMPSRAGISIGDTLAATFGTLGALMALHARQRTGRGQIVDSALYEAVLAVMESLVIDYDQAGYIRERTGSILPKIAPSNVYPTQDGEMLIAGNGDSIFRRLAESMSQPELAEDPRFADHTARGENQAELDEMIATWSSTKTSAEVDALMSEFKVPHGKIFRAPDMLEDAQFKARESIVKVMHPQYGEVAMQNTFPRLSETPGQVRWVGPELGQHTEEILKDVLGKTDAQIAELRAANIV</sequence>
<keyword evidence="1" id="KW-0808">Transferase</keyword>
<dbReference type="SUPFAM" id="SSF89796">
    <property type="entry name" value="CoA-transferase family III (CaiB/BaiF)"/>
    <property type="match status" value="1"/>
</dbReference>
<dbReference type="AlphaFoldDB" id="A0A6J7D3X5"/>
<dbReference type="PANTHER" id="PTHR48207:SF3">
    <property type="entry name" value="SUCCINATE--HYDROXYMETHYLGLUTARATE COA-TRANSFERASE"/>
    <property type="match status" value="1"/>
</dbReference>
<proteinExistence type="predicted"/>
<gene>
    <name evidence="2" type="ORF">UFOPK3401_00399</name>
</gene>
<dbReference type="InterPro" id="IPR003673">
    <property type="entry name" value="CoA-Trfase_fam_III"/>
</dbReference>
<name>A0A6J7D3X5_9ZZZZ</name>